<evidence type="ECO:0000256" key="1">
    <source>
        <dbReference type="ARBA" id="ARBA00022884"/>
    </source>
</evidence>
<dbReference type="Proteomes" id="UP000011087">
    <property type="component" value="Unassembled WGS sequence"/>
</dbReference>
<dbReference type="PANTHER" id="PTHR16105">
    <property type="entry name" value="RNA-BINDING REGION-CONTAINING PROTEIN 3"/>
    <property type="match status" value="1"/>
</dbReference>
<organism evidence="4">
    <name type="scientific">Guillardia theta (strain CCMP2712)</name>
    <name type="common">Cryptophyte</name>
    <dbReference type="NCBI Taxonomy" id="905079"/>
    <lineage>
        <taxon>Eukaryota</taxon>
        <taxon>Cryptophyceae</taxon>
        <taxon>Pyrenomonadales</taxon>
        <taxon>Geminigeraceae</taxon>
        <taxon>Guillardia</taxon>
    </lineage>
</organism>
<dbReference type="STRING" id="905079.L1IV43"/>
<protein>
    <recommendedName>
        <fullName evidence="3">RRM domain-containing protein</fullName>
    </recommendedName>
</protein>
<evidence type="ECO:0000313" key="4">
    <source>
        <dbReference type="EMBL" id="EKX40113.1"/>
    </source>
</evidence>
<gene>
    <name evidence="4" type="ORF">GUITHDRAFT_113851</name>
</gene>
<keyword evidence="1 2" id="KW-0694">RNA-binding</keyword>
<reference evidence="4 6" key="1">
    <citation type="journal article" date="2012" name="Nature">
        <title>Algal genomes reveal evolutionary mosaicism and the fate of nucleomorphs.</title>
        <authorList>
            <consortium name="DOE Joint Genome Institute"/>
            <person name="Curtis B.A."/>
            <person name="Tanifuji G."/>
            <person name="Burki F."/>
            <person name="Gruber A."/>
            <person name="Irimia M."/>
            <person name="Maruyama S."/>
            <person name="Arias M.C."/>
            <person name="Ball S.G."/>
            <person name="Gile G.H."/>
            <person name="Hirakawa Y."/>
            <person name="Hopkins J.F."/>
            <person name="Kuo A."/>
            <person name="Rensing S.A."/>
            <person name="Schmutz J."/>
            <person name="Symeonidi A."/>
            <person name="Elias M."/>
            <person name="Eveleigh R.J."/>
            <person name="Herman E.K."/>
            <person name="Klute M.J."/>
            <person name="Nakayama T."/>
            <person name="Obornik M."/>
            <person name="Reyes-Prieto A."/>
            <person name="Armbrust E.V."/>
            <person name="Aves S.J."/>
            <person name="Beiko R.G."/>
            <person name="Coutinho P."/>
            <person name="Dacks J.B."/>
            <person name="Durnford D.G."/>
            <person name="Fast N.M."/>
            <person name="Green B.R."/>
            <person name="Grisdale C.J."/>
            <person name="Hempel F."/>
            <person name="Henrissat B."/>
            <person name="Hoppner M.P."/>
            <person name="Ishida K."/>
            <person name="Kim E."/>
            <person name="Koreny L."/>
            <person name="Kroth P.G."/>
            <person name="Liu Y."/>
            <person name="Malik S.B."/>
            <person name="Maier U.G."/>
            <person name="McRose D."/>
            <person name="Mock T."/>
            <person name="Neilson J.A."/>
            <person name="Onodera N.T."/>
            <person name="Poole A.M."/>
            <person name="Pritham E.J."/>
            <person name="Richards T.A."/>
            <person name="Rocap G."/>
            <person name="Roy S.W."/>
            <person name="Sarai C."/>
            <person name="Schaack S."/>
            <person name="Shirato S."/>
            <person name="Slamovits C.H."/>
            <person name="Spencer D.F."/>
            <person name="Suzuki S."/>
            <person name="Worden A.Z."/>
            <person name="Zauner S."/>
            <person name="Barry K."/>
            <person name="Bell C."/>
            <person name="Bharti A.K."/>
            <person name="Crow J.A."/>
            <person name="Grimwood J."/>
            <person name="Kramer R."/>
            <person name="Lindquist E."/>
            <person name="Lucas S."/>
            <person name="Salamov A."/>
            <person name="McFadden G.I."/>
            <person name="Lane C.E."/>
            <person name="Keeling P.J."/>
            <person name="Gray M.W."/>
            <person name="Grigoriev I.V."/>
            <person name="Archibald J.M."/>
        </authorList>
    </citation>
    <scope>NUCLEOTIDE SEQUENCE</scope>
    <source>
        <strain evidence="4 6">CCMP2712</strain>
    </source>
</reference>
<sequence length="336" mass="38650">MDLKFSEEETMSLGRDTESDAMRIEQNYGVEVPRALMGHRQLVSDVTGPQYLRRKDGEIVADNGIDSEHRHPYRYKESYDQLPPCNTLYIRNLRERVKPRRMRELLYAVFSQYGKILDVRALKTQKMRGQAFVCFDELKAREQLEHVQGQSMLTPCACQDAVHAKEELNGFSFLNRTLVIQFAKSPSHAHLKKDGTYSEMMQQIRSEYWSNHSLTIRKSVETALESKANTSSVAQLNILEDDWLLSQHGYKLSKEPSRHLLITNCPANIIEQDVLDVLGQFEGLISVEKISGAVAFMAHYEEKDTASEATEALEGFFFPEEPDFIIRLHYITSLHQ</sequence>
<dbReference type="CDD" id="cd12246">
    <property type="entry name" value="RRM1_U1A_like"/>
    <property type="match status" value="1"/>
</dbReference>
<dbReference type="RefSeq" id="XP_005827093.1">
    <property type="nucleotide sequence ID" value="XM_005827036.1"/>
</dbReference>
<dbReference type="SMART" id="SM00360">
    <property type="entry name" value="RRM"/>
    <property type="match status" value="1"/>
</dbReference>
<dbReference type="KEGG" id="gtt:GUITHDRAFT_113851"/>
<dbReference type="HOGENOM" id="CLU_827555_0_0_1"/>
<dbReference type="EMBL" id="JH993034">
    <property type="protein sequence ID" value="EKX40113.1"/>
    <property type="molecule type" value="Genomic_DNA"/>
</dbReference>
<evidence type="ECO:0000313" key="6">
    <source>
        <dbReference type="Proteomes" id="UP000011087"/>
    </source>
</evidence>
<accession>L1IV43</accession>
<dbReference type="GeneID" id="17296828"/>
<feature type="domain" description="RRM" evidence="3">
    <location>
        <begin position="86"/>
        <end position="185"/>
    </location>
</feature>
<dbReference type="PROSITE" id="PS50102">
    <property type="entry name" value="RRM"/>
    <property type="match status" value="1"/>
</dbReference>
<evidence type="ECO:0000256" key="2">
    <source>
        <dbReference type="PROSITE-ProRule" id="PRU00176"/>
    </source>
</evidence>
<keyword evidence="6" id="KW-1185">Reference proteome</keyword>
<dbReference type="OrthoDB" id="277802at2759"/>
<dbReference type="EnsemblProtists" id="EKX40113">
    <property type="protein sequence ID" value="EKX40113"/>
    <property type="gene ID" value="GUITHDRAFT_113851"/>
</dbReference>
<dbReference type="AlphaFoldDB" id="L1IV43"/>
<dbReference type="GO" id="GO:0097157">
    <property type="term" value="F:pre-mRNA intronic binding"/>
    <property type="evidence" value="ECO:0007669"/>
    <property type="project" value="TreeGrafter"/>
</dbReference>
<dbReference type="eggNOG" id="KOG4206">
    <property type="taxonomic scope" value="Eukaryota"/>
</dbReference>
<dbReference type="GO" id="GO:0005689">
    <property type="term" value="C:U12-type spliceosomal complex"/>
    <property type="evidence" value="ECO:0007669"/>
    <property type="project" value="TreeGrafter"/>
</dbReference>
<dbReference type="InterPro" id="IPR012677">
    <property type="entry name" value="Nucleotide-bd_a/b_plait_sf"/>
</dbReference>
<dbReference type="Gene3D" id="3.30.70.330">
    <property type="match status" value="1"/>
</dbReference>
<dbReference type="InterPro" id="IPR035979">
    <property type="entry name" value="RBD_domain_sf"/>
</dbReference>
<name>L1IV43_GUITC</name>
<dbReference type="GO" id="GO:0030626">
    <property type="term" value="F:U12 snRNA binding"/>
    <property type="evidence" value="ECO:0007669"/>
    <property type="project" value="TreeGrafter"/>
</dbReference>
<reference evidence="5" key="3">
    <citation type="submission" date="2016-03" db="UniProtKB">
        <authorList>
            <consortium name="EnsemblProtists"/>
        </authorList>
    </citation>
    <scope>IDENTIFICATION</scope>
</reference>
<dbReference type="SUPFAM" id="SSF54928">
    <property type="entry name" value="RNA-binding domain, RBD"/>
    <property type="match status" value="2"/>
</dbReference>
<proteinExistence type="predicted"/>
<evidence type="ECO:0000313" key="5">
    <source>
        <dbReference type="EnsemblProtists" id="EKX40113"/>
    </source>
</evidence>
<dbReference type="GO" id="GO:0000398">
    <property type="term" value="P:mRNA splicing, via spliceosome"/>
    <property type="evidence" value="ECO:0007669"/>
    <property type="project" value="TreeGrafter"/>
</dbReference>
<dbReference type="PANTHER" id="PTHR16105:SF0">
    <property type="entry name" value="RNA-BINDING REGION-CONTAINING PROTEIN 3"/>
    <property type="match status" value="1"/>
</dbReference>
<dbReference type="Pfam" id="PF00076">
    <property type="entry name" value="RRM_1"/>
    <property type="match status" value="1"/>
</dbReference>
<reference evidence="6" key="2">
    <citation type="submission" date="2012-11" db="EMBL/GenBank/DDBJ databases">
        <authorList>
            <person name="Kuo A."/>
            <person name="Curtis B.A."/>
            <person name="Tanifuji G."/>
            <person name="Burki F."/>
            <person name="Gruber A."/>
            <person name="Irimia M."/>
            <person name="Maruyama S."/>
            <person name="Arias M.C."/>
            <person name="Ball S.G."/>
            <person name="Gile G.H."/>
            <person name="Hirakawa Y."/>
            <person name="Hopkins J.F."/>
            <person name="Rensing S.A."/>
            <person name="Schmutz J."/>
            <person name="Symeonidi A."/>
            <person name="Elias M."/>
            <person name="Eveleigh R.J."/>
            <person name="Herman E.K."/>
            <person name="Klute M.J."/>
            <person name="Nakayama T."/>
            <person name="Obornik M."/>
            <person name="Reyes-Prieto A."/>
            <person name="Armbrust E.V."/>
            <person name="Aves S.J."/>
            <person name="Beiko R.G."/>
            <person name="Coutinho P."/>
            <person name="Dacks J.B."/>
            <person name="Durnford D.G."/>
            <person name="Fast N.M."/>
            <person name="Green B.R."/>
            <person name="Grisdale C."/>
            <person name="Hempe F."/>
            <person name="Henrissat B."/>
            <person name="Hoppner M.P."/>
            <person name="Ishida K.-I."/>
            <person name="Kim E."/>
            <person name="Koreny L."/>
            <person name="Kroth P.G."/>
            <person name="Liu Y."/>
            <person name="Malik S.-B."/>
            <person name="Maier U.G."/>
            <person name="McRose D."/>
            <person name="Mock T."/>
            <person name="Neilson J.A."/>
            <person name="Onodera N.T."/>
            <person name="Poole A.M."/>
            <person name="Pritham E.J."/>
            <person name="Richards T.A."/>
            <person name="Rocap G."/>
            <person name="Roy S.W."/>
            <person name="Sarai C."/>
            <person name="Schaack S."/>
            <person name="Shirato S."/>
            <person name="Slamovits C.H."/>
            <person name="Spencer D.F."/>
            <person name="Suzuki S."/>
            <person name="Worden A.Z."/>
            <person name="Zauner S."/>
            <person name="Barry K."/>
            <person name="Bell C."/>
            <person name="Bharti A.K."/>
            <person name="Crow J.A."/>
            <person name="Grimwood J."/>
            <person name="Kramer R."/>
            <person name="Lindquist E."/>
            <person name="Lucas S."/>
            <person name="Salamov A."/>
            <person name="McFadden G.I."/>
            <person name="Lane C.E."/>
            <person name="Keeling P.J."/>
            <person name="Gray M.W."/>
            <person name="Grigoriev I.V."/>
            <person name="Archibald J.M."/>
        </authorList>
    </citation>
    <scope>NUCLEOTIDE SEQUENCE</scope>
    <source>
        <strain evidence="6">CCMP2712</strain>
    </source>
</reference>
<dbReference type="InterPro" id="IPR000504">
    <property type="entry name" value="RRM_dom"/>
</dbReference>
<evidence type="ECO:0000259" key="3">
    <source>
        <dbReference type="PROSITE" id="PS50102"/>
    </source>
</evidence>
<dbReference type="PaxDb" id="55529-EKX40113"/>
<dbReference type="InterPro" id="IPR045164">
    <property type="entry name" value="RBM41/RNPC3"/>
</dbReference>